<protein>
    <recommendedName>
        <fullName evidence="4">VWFA domain-containing protein</fullName>
    </recommendedName>
</protein>
<gene>
    <name evidence="2" type="ORF">Q9L58_004456</name>
</gene>
<evidence type="ECO:0000313" key="3">
    <source>
        <dbReference type="Proteomes" id="UP001447188"/>
    </source>
</evidence>
<feature type="region of interest" description="Disordered" evidence="1">
    <location>
        <begin position="1"/>
        <end position="174"/>
    </location>
</feature>
<accession>A0ABR3GLD4</accession>
<dbReference type="Proteomes" id="UP001447188">
    <property type="component" value="Unassembled WGS sequence"/>
</dbReference>
<organism evidence="2 3">
    <name type="scientific">Discina gigas</name>
    <dbReference type="NCBI Taxonomy" id="1032678"/>
    <lineage>
        <taxon>Eukaryota</taxon>
        <taxon>Fungi</taxon>
        <taxon>Dikarya</taxon>
        <taxon>Ascomycota</taxon>
        <taxon>Pezizomycotina</taxon>
        <taxon>Pezizomycetes</taxon>
        <taxon>Pezizales</taxon>
        <taxon>Discinaceae</taxon>
        <taxon>Discina</taxon>
    </lineage>
</organism>
<proteinExistence type="predicted"/>
<sequence length="1038" mass="114728">MPFGGVWDSKLSSQPPRRGPPPTKSFLGLGFPPQPKPRSSSAGVLLTDKAGNPPGTQMTNISTGLRSDTIRRASSQRYGERKELPGAGMAWLQRPKSARPLNTSSPASTQEAIGDIESHIPFSPTPPYQSTRKPSSRALPMSRNSSGGATAGTSHRSSSYQSASGPPNTPEAQDGFLDETKKVATDLRRISSAGGNGRRSIFDFRNPITTTKEHVAEGSTDKTPTRGWKEKMFSKDFFTRSSPKKEVKIKGRERATSVSSTTTVKIMGITRPPTPIEDSSITRIDIPTGHGWCGHGNWQSQSSPGAWQLDGHVATSSLTGSGIKSRNALNDSVLGIFEGSVGGMSRTRLKKAGHWKSPTLQLQMEVVAETEKVPISYPGGSGSDKVVWVSVELDGVVDKGTESFEGSKIGLDVGVLMDVSAYTSSTSLASMKLQAKRLVEAMETSRDRVAVMTFPIGSSNTESMTASRDGVHVLNSSGSVAKQQLMDDIALLAQNKWDIDPATRNVRAAVQASVKKLKGMPLNTARYGTHRHAHLFLLTSKLDVGEIDLLPEVFFGEIQIHIIGIGALFWPRNEMGASGWCFPTRTFGSRPTPTKMKMTKLEDDDVAKPEDMTIEGIITLLRKAVDLGALQDLNIELRAGENCNILAVMGDLKYNKFLPGEKRTLLVQVQVEDMPIPDNDGYDLDGNHEGMPRWVILERQLEATLGELKGRLLSVKANYCHSNFSEATTFSTQRDLEISRFAEDSLWRFSPTRNKVIHKEKSPPLTPIVAEDYVKNVLIQRVASMHSSPSRALRAVKEIASRSHSRGLNIDEITRELVYRDKVEKRFKAAGGRYGESSEEEMLIDFTDRSNDHTPTPGDSRNPPQAYMEELPFTPRPHALISQVTLVNRDCRYRGSRELHNEDRAPFIAAMDSSPDTERPNIDPDDEAQRIWQEIKMRQRGVSSGSIKRRSVRSKKESFYGREQLQNRFGNSNNSGEDMLSTVYSSISIPRDERELDSENDVERRMISEQRCRSGQETLHSLVTLRDVRETDFGPWAM</sequence>
<feature type="compositionally biased region" description="Polar residues" evidence="1">
    <location>
        <begin position="100"/>
        <end position="111"/>
    </location>
</feature>
<feature type="compositionally biased region" description="Polar residues" evidence="1">
    <location>
        <begin position="142"/>
        <end position="166"/>
    </location>
</feature>
<evidence type="ECO:0008006" key="4">
    <source>
        <dbReference type="Google" id="ProtNLM"/>
    </source>
</evidence>
<dbReference type="EMBL" id="JBBBZM010000047">
    <property type="protein sequence ID" value="KAL0636610.1"/>
    <property type="molecule type" value="Genomic_DNA"/>
</dbReference>
<evidence type="ECO:0000313" key="2">
    <source>
        <dbReference type="EMBL" id="KAL0636610.1"/>
    </source>
</evidence>
<comment type="caution">
    <text evidence="2">The sequence shown here is derived from an EMBL/GenBank/DDBJ whole genome shotgun (WGS) entry which is preliminary data.</text>
</comment>
<evidence type="ECO:0000256" key="1">
    <source>
        <dbReference type="SAM" id="MobiDB-lite"/>
    </source>
</evidence>
<feature type="region of interest" description="Disordered" evidence="1">
    <location>
        <begin position="848"/>
        <end position="867"/>
    </location>
</feature>
<reference evidence="2 3" key="1">
    <citation type="submission" date="2024-02" db="EMBL/GenBank/DDBJ databases">
        <title>Discinaceae phylogenomics.</title>
        <authorList>
            <person name="Dirks A.C."/>
            <person name="James T.Y."/>
        </authorList>
    </citation>
    <scope>NUCLEOTIDE SEQUENCE [LARGE SCALE GENOMIC DNA]</scope>
    <source>
        <strain evidence="2 3">ACD0624</strain>
    </source>
</reference>
<feature type="compositionally biased region" description="Polar residues" evidence="1">
    <location>
        <begin position="853"/>
        <end position="863"/>
    </location>
</feature>
<feature type="compositionally biased region" description="Polar residues" evidence="1">
    <location>
        <begin position="54"/>
        <end position="77"/>
    </location>
</feature>
<keyword evidence="3" id="KW-1185">Reference proteome</keyword>
<name>A0ABR3GLD4_9PEZI</name>